<evidence type="ECO:0000313" key="3">
    <source>
        <dbReference type="Proteomes" id="UP000191004"/>
    </source>
</evidence>
<evidence type="ECO:0000313" key="2">
    <source>
        <dbReference type="EMBL" id="OPB40929.1"/>
    </source>
</evidence>
<dbReference type="EMBL" id="LVVK01000017">
    <property type="protein sequence ID" value="OPB40929.1"/>
    <property type="molecule type" value="Genomic_DNA"/>
</dbReference>
<comment type="caution">
    <text evidence="2">The sequence shown here is derived from an EMBL/GenBank/DDBJ whole genome shotgun (WGS) entry which is preliminary data.</text>
</comment>
<dbReference type="Proteomes" id="UP000191004">
    <property type="component" value="Unassembled WGS sequence"/>
</dbReference>
<name>A0A1T3CIK7_9HYPO</name>
<keyword evidence="3" id="KW-1185">Reference proteome</keyword>
<gene>
    <name evidence="2" type="ORF">A0O28_0010100</name>
</gene>
<proteinExistence type="predicted"/>
<dbReference type="AlphaFoldDB" id="A0A1T3CIK7"/>
<evidence type="ECO:0000256" key="1">
    <source>
        <dbReference type="SAM" id="MobiDB-lite"/>
    </source>
</evidence>
<sequence>MDFLTEALKPVPVVVWGGPALEHCGGRAFHYGYIFIVNECDRDLAAAKLLDAGCIRADWSWGSTDIHKKSIPEYEDIDNNSIRFVFPPERVSIMNEPIALVLPSFVGLGPPRTAVLGSRELAQSETQNYKNSTRLHKYPQVEALVQGEDVVQENTPQEGASLAATPPEDIPQEDKPQEATTLLKPQTLPEQELYPDLESLQPIKSQQSRELLRDVKHIPDIERLQGGVEFLENRADDSKFTCVNGFLYYPRLPILLETIIRARLRVPEEKLSYWATMLEVWAITYLWAPTMAPYGILDGIEDEEVKAWFNKATRRFNGGTDRVTVTKRKGRVASTRPPVDLDTLFD</sequence>
<accession>A0A1T3CIK7</accession>
<reference evidence="2 3" key="1">
    <citation type="submission" date="2016-04" db="EMBL/GenBank/DDBJ databases">
        <title>Multiple horizontal gene transfer events from other fungi enriched the ability of the initially mycotrophic fungus Trichoderma (Ascomycota) to feed on dead plant biomass.</title>
        <authorList>
            <person name="Atanasova L."/>
            <person name="Chenthamara K."/>
            <person name="Zhang J."/>
            <person name="Grujic M."/>
            <person name="Henrissat B."/>
            <person name="Kuo A."/>
            <person name="Aertz A."/>
            <person name="Salamov A."/>
            <person name="Lipzen A."/>
            <person name="Labutti K."/>
            <person name="Barry K."/>
            <person name="Miao Y."/>
            <person name="Rahimi M.J."/>
            <person name="Shen Q."/>
            <person name="Grigoriev I.V."/>
            <person name="Kubicek C.P."/>
            <person name="Druzhinina I.S."/>
        </authorList>
    </citation>
    <scope>NUCLEOTIDE SEQUENCE [LARGE SCALE GENOMIC DNA]</scope>
    <source>
        <strain evidence="2 3">NJAU 4742</strain>
    </source>
</reference>
<organism evidence="2 3">
    <name type="scientific">Trichoderma guizhouense</name>
    <dbReference type="NCBI Taxonomy" id="1491466"/>
    <lineage>
        <taxon>Eukaryota</taxon>
        <taxon>Fungi</taxon>
        <taxon>Dikarya</taxon>
        <taxon>Ascomycota</taxon>
        <taxon>Pezizomycotina</taxon>
        <taxon>Sordariomycetes</taxon>
        <taxon>Hypocreomycetidae</taxon>
        <taxon>Hypocreales</taxon>
        <taxon>Hypocreaceae</taxon>
        <taxon>Trichoderma</taxon>
    </lineage>
</organism>
<dbReference type="OrthoDB" id="3700556at2759"/>
<protein>
    <submittedName>
        <fullName evidence="2">Uncharacterized protein</fullName>
    </submittedName>
</protein>
<feature type="region of interest" description="Disordered" evidence="1">
    <location>
        <begin position="154"/>
        <end position="174"/>
    </location>
</feature>